<evidence type="ECO:0000313" key="2">
    <source>
        <dbReference type="EnsemblPlants" id="PGSC0003DMT400089908"/>
    </source>
</evidence>
<reference evidence="3" key="1">
    <citation type="journal article" date="2011" name="Nature">
        <title>Genome sequence and analysis of the tuber crop potato.</title>
        <authorList>
            <consortium name="The Potato Genome Sequencing Consortium"/>
        </authorList>
    </citation>
    <scope>NUCLEOTIDE SEQUENCE [LARGE SCALE GENOMIC DNA]</scope>
    <source>
        <strain evidence="3">cv. DM1-3 516 R44</strain>
    </source>
</reference>
<organism evidence="2 3">
    <name type="scientific">Solanum tuberosum</name>
    <name type="common">Potato</name>
    <dbReference type="NCBI Taxonomy" id="4113"/>
    <lineage>
        <taxon>Eukaryota</taxon>
        <taxon>Viridiplantae</taxon>
        <taxon>Streptophyta</taxon>
        <taxon>Embryophyta</taxon>
        <taxon>Tracheophyta</taxon>
        <taxon>Spermatophyta</taxon>
        <taxon>Magnoliopsida</taxon>
        <taxon>eudicotyledons</taxon>
        <taxon>Gunneridae</taxon>
        <taxon>Pentapetalae</taxon>
        <taxon>asterids</taxon>
        <taxon>lamiids</taxon>
        <taxon>Solanales</taxon>
        <taxon>Solanaceae</taxon>
        <taxon>Solanoideae</taxon>
        <taxon>Solaneae</taxon>
        <taxon>Solanum</taxon>
    </lineage>
</organism>
<dbReference type="Proteomes" id="UP000011115">
    <property type="component" value="Unassembled WGS sequence"/>
</dbReference>
<dbReference type="Gramene" id="PGSC0003DMT400089908">
    <property type="protein sequence ID" value="PGSC0003DMT400089908"/>
    <property type="gene ID" value="PGSC0003DMG400039479"/>
</dbReference>
<dbReference type="HOGENOM" id="CLU_1963507_0_0_1"/>
<feature type="region of interest" description="Disordered" evidence="1">
    <location>
        <begin position="49"/>
        <end position="84"/>
    </location>
</feature>
<accession>M1DJ66</accession>
<name>M1DJ66_SOLTU</name>
<dbReference type="EnsemblPlants" id="PGSC0003DMT400089908">
    <property type="protein sequence ID" value="PGSC0003DMT400089908"/>
    <property type="gene ID" value="PGSC0003DMG400039479"/>
</dbReference>
<protein>
    <submittedName>
        <fullName evidence="2">Uncharacterized protein</fullName>
    </submittedName>
</protein>
<keyword evidence="3" id="KW-1185">Reference proteome</keyword>
<sequence length="128" mass="14169">MEKLMLDLDPILNLVLFHQVSRERSISGEEVWGIILGYGNNDLNGGLPTFTRGSKSRGPSHFHEPVVRTPSFKPKNPKETPQPLPRFVKAFMSGEMARVEEANLGQCSLATALPSMSLTMSRGPHQEP</sequence>
<proteinExistence type="predicted"/>
<dbReference type="InParanoid" id="M1DJ66"/>
<reference evidence="2" key="2">
    <citation type="submission" date="2015-06" db="UniProtKB">
        <authorList>
            <consortium name="EnsemblPlants"/>
        </authorList>
    </citation>
    <scope>IDENTIFICATION</scope>
    <source>
        <strain evidence="2">DM1-3 516 R44</strain>
    </source>
</reference>
<evidence type="ECO:0000313" key="3">
    <source>
        <dbReference type="Proteomes" id="UP000011115"/>
    </source>
</evidence>
<dbReference type="PaxDb" id="4113-PGSC0003DMT400089908"/>
<evidence type="ECO:0000256" key="1">
    <source>
        <dbReference type="SAM" id="MobiDB-lite"/>
    </source>
</evidence>
<dbReference type="AlphaFoldDB" id="M1DJ66"/>